<dbReference type="InterPro" id="IPR036873">
    <property type="entry name" value="Rhodanese-like_dom_sf"/>
</dbReference>
<dbReference type="EMBL" id="RSCE01000004">
    <property type="protein sequence ID" value="RSH83143.1"/>
    <property type="molecule type" value="Genomic_DNA"/>
</dbReference>
<accession>A0A427XWD6</accession>
<reference evidence="2 3" key="1">
    <citation type="submission" date="2018-11" db="EMBL/GenBank/DDBJ databases">
        <title>Genome sequence of Apiotrichum porosum DSM 27194.</title>
        <authorList>
            <person name="Aliyu H."/>
            <person name="Gorte O."/>
            <person name="Ochsenreither K."/>
        </authorList>
    </citation>
    <scope>NUCLEOTIDE SEQUENCE [LARGE SCALE GENOMIC DNA]</scope>
    <source>
        <strain evidence="2 3">DSM 27194</strain>
    </source>
</reference>
<organism evidence="2 3">
    <name type="scientific">Apiotrichum porosum</name>
    <dbReference type="NCBI Taxonomy" id="105984"/>
    <lineage>
        <taxon>Eukaryota</taxon>
        <taxon>Fungi</taxon>
        <taxon>Dikarya</taxon>
        <taxon>Basidiomycota</taxon>
        <taxon>Agaricomycotina</taxon>
        <taxon>Tremellomycetes</taxon>
        <taxon>Trichosporonales</taxon>
        <taxon>Trichosporonaceae</taxon>
        <taxon>Apiotrichum</taxon>
    </lineage>
</organism>
<dbReference type="PROSITE" id="PS50206">
    <property type="entry name" value="RHODANESE_3"/>
    <property type="match status" value="1"/>
</dbReference>
<dbReference type="Gene3D" id="3.40.250.10">
    <property type="entry name" value="Rhodanese-like domain"/>
    <property type="match status" value="1"/>
</dbReference>
<dbReference type="SMART" id="SM00450">
    <property type="entry name" value="RHOD"/>
    <property type="match status" value="1"/>
</dbReference>
<keyword evidence="3" id="KW-1185">Reference proteome</keyword>
<evidence type="ECO:0000259" key="1">
    <source>
        <dbReference type="PROSITE" id="PS50206"/>
    </source>
</evidence>
<proteinExistence type="predicted"/>
<dbReference type="STRING" id="105984.A0A427XWD6"/>
<protein>
    <recommendedName>
        <fullName evidence="1">Rhodanese domain-containing protein</fullName>
    </recommendedName>
</protein>
<dbReference type="RefSeq" id="XP_028477095.1">
    <property type="nucleotide sequence ID" value="XM_028622203.1"/>
</dbReference>
<dbReference type="GeneID" id="39591345"/>
<dbReference type="InterPro" id="IPR001763">
    <property type="entry name" value="Rhodanese-like_dom"/>
</dbReference>
<dbReference type="Pfam" id="PF00581">
    <property type="entry name" value="Rhodanese"/>
    <property type="match status" value="1"/>
</dbReference>
<dbReference type="SUPFAM" id="SSF52821">
    <property type="entry name" value="Rhodanese/Cell cycle control phosphatase"/>
    <property type="match status" value="1"/>
</dbReference>
<feature type="domain" description="Rhodanese" evidence="1">
    <location>
        <begin position="29"/>
        <end position="134"/>
    </location>
</feature>
<dbReference type="Proteomes" id="UP000279236">
    <property type="component" value="Unassembled WGS sequence"/>
</dbReference>
<name>A0A427XWD6_9TREE</name>
<sequence>MSWHANFPAPKATPPQMTVQELADLQGTPGVDYIVVDARRTDIVGDEGASHAVIPGAVNLPAQTFYPTLPVSAQLLKRVPTVVFHCNSCSPGGRGPRSAGWYQDWVEANGAESKAYVLAGGWKAWVAAYPDKVVKV</sequence>
<comment type="caution">
    <text evidence="2">The sequence shown here is derived from an EMBL/GenBank/DDBJ whole genome shotgun (WGS) entry which is preliminary data.</text>
</comment>
<dbReference type="OrthoDB" id="8300214at2759"/>
<dbReference type="AlphaFoldDB" id="A0A427XWD6"/>
<gene>
    <name evidence="2" type="ORF">EHS24_006802</name>
</gene>
<evidence type="ECO:0000313" key="3">
    <source>
        <dbReference type="Proteomes" id="UP000279236"/>
    </source>
</evidence>
<evidence type="ECO:0000313" key="2">
    <source>
        <dbReference type="EMBL" id="RSH83143.1"/>
    </source>
</evidence>